<evidence type="ECO:0000313" key="2">
    <source>
        <dbReference type="Proteomes" id="UP000037397"/>
    </source>
</evidence>
<dbReference type="EMBL" id="LAIR01000002">
    <property type="protein sequence ID" value="KNX36967.1"/>
    <property type="molecule type" value="Genomic_DNA"/>
</dbReference>
<protein>
    <submittedName>
        <fullName evidence="1">Uncharacterized protein</fullName>
    </submittedName>
</protein>
<dbReference type="AlphaFoldDB" id="A0A0L6CGP5"/>
<reference evidence="2" key="1">
    <citation type="submission" date="2015-03" db="EMBL/GenBank/DDBJ databases">
        <title>Luteipulveratus halotolerans sp. nov., a novel actinobacterium (Dermacoccaceae) from Sarawak, Malaysia.</title>
        <authorList>
            <person name="Juboi H."/>
            <person name="Basik A."/>
            <person name="Shamsul S.S."/>
            <person name="Arnold P."/>
            <person name="Schmitt E.K."/>
            <person name="Sanglier J.-J."/>
            <person name="Yeo T."/>
        </authorList>
    </citation>
    <scope>NUCLEOTIDE SEQUENCE [LARGE SCALE GENOMIC DNA]</scope>
    <source>
        <strain evidence="2">C296001</strain>
    </source>
</reference>
<dbReference type="OrthoDB" id="5243842at2"/>
<name>A0A0L6CGP5_9MICO</name>
<comment type="caution">
    <text evidence="1">The sequence shown here is derived from an EMBL/GenBank/DDBJ whole genome shotgun (WGS) entry which is preliminary data.</text>
</comment>
<evidence type="ECO:0000313" key="1">
    <source>
        <dbReference type="EMBL" id="KNX36967.1"/>
    </source>
</evidence>
<dbReference type="RefSeq" id="WP_050669278.1">
    <property type="nucleotide sequence ID" value="NZ_LAIR01000002.1"/>
</dbReference>
<sequence>MATIETMRPHEVLVRTDDEQGPASAPVMFVWGEHVWVVRRVVDRLPIASRPVEPTVVWRVEASAGRDGDSAVVELARVGTGGPAQQGWTLRVVGA</sequence>
<keyword evidence="2" id="KW-1185">Reference proteome</keyword>
<dbReference type="Proteomes" id="UP000037397">
    <property type="component" value="Unassembled WGS sequence"/>
</dbReference>
<gene>
    <name evidence="1" type="ORF">VV01_07085</name>
</gene>
<dbReference type="STRING" id="1631356.VV01_07085"/>
<proteinExistence type="predicted"/>
<organism evidence="1 2">
    <name type="scientific">Luteipulveratus halotolerans</name>
    <dbReference type="NCBI Taxonomy" id="1631356"/>
    <lineage>
        <taxon>Bacteria</taxon>
        <taxon>Bacillati</taxon>
        <taxon>Actinomycetota</taxon>
        <taxon>Actinomycetes</taxon>
        <taxon>Micrococcales</taxon>
        <taxon>Dermacoccaceae</taxon>
        <taxon>Luteipulveratus</taxon>
    </lineage>
</organism>
<accession>A0A0L6CGP5</accession>